<proteinExistence type="predicted"/>
<sequence length="185" mass="19919">MNLESEEMAESLKDWGVMARISSSQYPQSAAKTAKRIIKANTSGGGTLDTDKASLPLVHYLNTPVQTINKSPTQLAAVRQLRDGDPTTSWHLKVNRHWGGALHRREVQMGEAGDTLMANSTPRQLSPLAPNTHIEGPEPGLQCSSAGFTKGTDRGALDSRVSNNFNPAPATPQEAGEAGWLNDYV</sequence>
<evidence type="ECO:0000313" key="3">
    <source>
        <dbReference type="Proteomes" id="UP000324222"/>
    </source>
</evidence>
<protein>
    <submittedName>
        <fullName evidence="2">Uncharacterized protein</fullName>
    </submittedName>
</protein>
<feature type="region of interest" description="Disordered" evidence="1">
    <location>
        <begin position="129"/>
        <end position="175"/>
    </location>
</feature>
<dbReference type="EMBL" id="VSRR010002144">
    <property type="protein sequence ID" value="MPC29841.1"/>
    <property type="molecule type" value="Genomic_DNA"/>
</dbReference>
<comment type="caution">
    <text evidence="2">The sequence shown here is derived from an EMBL/GenBank/DDBJ whole genome shotgun (WGS) entry which is preliminary data.</text>
</comment>
<evidence type="ECO:0000256" key="1">
    <source>
        <dbReference type="SAM" id="MobiDB-lite"/>
    </source>
</evidence>
<dbReference type="OrthoDB" id="6375380at2759"/>
<dbReference type="AlphaFoldDB" id="A0A5B7E747"/>
<evidence type="ECO:0000313" key="2">
    <source>
        <dbReference type="EMBL" id="MPC29841.1"/>
    </source>
</evidence>
<dbReference type="Proteomes" id="UP000324222">
    <property type="component" value="Unassembled WGS sequence"/>
</dbReference>
<organism evidence="2 3">
    <name type="scientific">Portunus trituberculatus</name>
    <name type="common">Swimming crab</name>
    <name type="synonym">Neptunus trituberculatus</name>
    <dbReference type="NCBI Taxonomy" id="210409"/>
    <lineage>
        <taxon>Eukaryota</taxon>
        <taxon>Metazoa</taxon>
        <taxon>Ecdysozoa</taxon>
        <taxon>Arthropoda</taxon>
        <taxon>Crustacea</taxon>
        <taxon>Multicrustacea</taxon>
        <taxon>Malacostraca</taxon>
        <taxon>Eumalacostraca</taxon>
        <taxon>Eucarida</taxon>
        <taxon>Decapoda</taxon>
        <taxon>Pleocyemata</taxon>
        <taxon>Brachyura</taxon>
        <taxon>Eubrachyura</taxon>
        <taxon>Portunoidea</taxon>
        <taxon>Portunidae</taxon>
        <taxon>Portuninae</taxon>
        <taxon>Portunus</taxon>
    </lineage>
</organism>
<gene>
    <name evidence="2" type="ORF">E2C01_023092</name>
</gene>
<reference evidence="2" key="1">
    <citation type="submission" date="2019-05" db="EMBL/GenBank/DDBJ databases">
        <title>Another draft genome of Portunus trituberculatus and its Hox gene families provides insights of decapod evolution.</title>
        <authorList>
            <person name="Jeong J.-H."/>
            <person name="Song I."/>
            <person name="Kim S."/>
            <person name="Choi T."/>
            <person name="Kim D."/>
            <person name="Ryu S."/>
            <person name="Kim W."/>
        </authorList>
    </citation>
    <scope>NUCLEOTIDE SEQUENCE [LARGE SCALE GENOMIC DNA]</scope>
    <source>
        <tissue evidence="2">Muscle</tissue>
    </source>
</reference>
<name>A0A5B7E747_PORTR</name>
<keyword evidence="3" id="KW-1185">Reference proteome</keyword>
<accession>A0A5B7E747</accession>